<dbReference type="OrthoDB" id="693840at2759"/>
<dbReference type="PANTHER" id="PTHR34709:SF68">
    <property type="entry name" value="OS07G0550432 PROTEIN"/>
    <property type="match status" value="1"/>
</dbReference>
<feature type="region of interest" description="Disordered" evidence="1">
    <location>
        <begin position="104"/>
        <end position="132"/>
    </location>
</feature>
<feature type="compositionally biased region" description="Low complexity" evidence="1">
    <location>
        <begin position="116"/>
        <end position="132"/>
    </location>
</feature>
<evidence type="ECO:0000313" key="3">
    <source>
        <dbReference type="Proteomes" id="UP000636709"/>
    </source>
</evidence>
<dbReference type="InterPro" id="IPR055312">
    <property type="entry name" value="FBL15-like"/>
</dbReference>
<dbReference type="AlphaFoldDB" id="A0A835EBW6"/>
<dbReference type="SUPFAM" id="SSF81383">
    <property type="entry name" value="F-box domain"/>
    <property type="match status" value="1"/>
</dbReference>
<evidence type="ECO:0000313" key="2">
    <source>
        <dbReference type="EMBL" id="KAF8673570.1"/>
    </source>
</evidence>
<sequence>MDQDVPCRRRRHRYGEDFISGLPDELLAAAQHPPPPRSVRATARTSVLSRRWRHVWAHLPELVFGNNGGHDHNAPPLLDTIDAALAGYADPNLEGLVVVLSTASASQPGAPRRGCASLRSASPVRSSSSSLH</sequence>
<dbReference type="InterPro" id="IPR036047">
    <property type="entry name" value="F-box-like_dom_sf"/>
</dbReference>
<proteinExistence type="predicted"/>
<accession>A0A835EBW6</accession>
<evidence type="ECO:0000256" key="1">
    <source>
        <dbReference type="SAM" id="MobiDB-lite"/>
    </source>
</evidence>
<gene>
    <name evidence="2" type="ORF">HU200_048656</name>
</gene>
<dbReference type="PANTHER" id="PTHR34709">
    <property type="entry name" value="OS10G0396666 PROTEIN"/>
    <property type="match status" value="1"/>
</dbReference>
<name>A0A835EBW6_9POAL</name>
<protein>
    <recommendedName>
        <fullName evidence="4">F-box domain-containing protein</fullName>
    </recommendedName>
</protein>
<comment type="caution">
    <text evidence="2">The sequence shown here is derived from an EMBL/GenBank/DDBJ whole genome shotgun (WGS) entry which is preliminary data.</text>
</comment>
<dbReference type="Proteomes" id="UP000636709">
    <property type="component" value="Unassembled WGS sequence"/>
</dbReference>
<keyword evidence="3" id="KW-1185">Reference proteome</keyword>
<organism evidence="2 3">
    <name type="scientific">Digitaria exilis</name>
    <dbReference type="NCBI Taxonomy" id="1010633"/>
    <lineage>
        <taxon>Eukaryota</taxon>
        <taxon>Viridiplantae</taxon>
        <taxon>Streptophyta</taxon>
        <taxon>Embryophyta</taxon>
        <taxon>Tracheophyta</taxon>
        <taxon>Spermatophyta</taxon>
        <taxon>Magnoliopsida</taxon>
        <taxon>Liliopsida</taxon>
        <taxon>Poales</taxon>
        <taxon>Poaceae</taxon>
        <taxon>PACMAD clade</taxon>
        <taxon>Panicoideae</taxon>
        <taxon>Panicodae</taxon>
        <taxon>Paniceae</taxon>
        <taxon>Anthephorinae</taxon>
        <taxon>Digitaria</taxon>
    </lineage>
</organism>
<evidence type="ECO:0008006" key="4">
    <source>
        <dbReference type="Google" id="ProtNLM"/>
    </source>
</evidence>
<dbReference type="EMBL" id="JACEFO010002205">
    <property type="protein sequence ID" value="KAF8673570.1"/>
    <property type="molecule type" value="Genomic_DNA"/>
</dbReference>
<reference evidence="2" key="1">
    <citation type="submission" date="2020-07" db="EMBL/GenBank/DDBJ databases">
        <title>Genome sequence and genetic diversity analysis of an under-domesticated orphan crop, white fonio (Digitaria exilis).</title>
        <authorList>
            <person name="Bennetzen J.L."/>
            <person name="Chen S."/>
            <person name="Ma X."/>
            <person name="Wang X."/>
            <person name="Yssel A.E.J."/>
            <person name="Chaluvadi S.R."/>
            <person name="Johnson M."/>
            <person name="Gangashetty P."/>
            <person name="Hamidou F."/>
            <person name="Sanogo M.D."/>
            <person name="Zwaenepoel A."/>
            <person name="Wallace J."/>
            <person name="Van De Peer Y."/>
            <person name="Van Deynze A."/>
        </authorList>
    </citation>
    <scope>NUCLEOTIDE SEQUENCE</scope>
    <source>
        <tissue evidence="2">Leaves</tissue>
    </source>
</reference>